<dbReference type="PANTHER" id="PTHR43056:SF5">
    <property type="entry name" value="PEPTIDASE S9 PROLYL OLIGOPEPTIDASE CATALYTIC DOMAIN-CONTAINING PROTEIN"/>
    <property type="match status" value="1"/>
</dbReference>
<dbReference type="AlphaFoldDB" id="A0A7K3M7L3"/>
<gene>
    <name evidence="2" type="ORF">F7O44_19775</name>
</gene>
<evidence type="ECO:0000259" key="1">
    <source>
        <dbReference type="Pfam" id="PF00326"/>
    </source>
</evidence>
<evidence type="ECO:0000313" key="3">
    <source>
        <dbReference type="Proteomes" id="UP000460435"/>
    </source>
</evidence>
<dbReference type="RefSeq" id="WP_162452013.1">
    <property type="nucleotide sequence ID" value="NZ_WLZY01000007.1"/>
</dbReference>
<dbReference type="GO" id="GO:0008236">
    <property type="term" value="F:serine-type peptidase activity"/>
    <property type="evidence" value="ECO:0007669"/>
    <property type="project" value="InterPro"/>
</dbReference>
<reference evidence="2 3" key="1">
    <citation type="submission" date="2019-11" db="EMBL/GenBank/DDBJ databases">
        <authorList>
            <person name="Li X.-J."/>
            <person name="Feng X.-M."/>
        </authorList>
    </citation>
    <scope>NUCLEOTIDE SEQUENCE [LARGE SCALE GENOMIC DNA]</scope>
    <source>
        <strain evidence="2 3">XMNu-373</strain>
    </source>
</reference>
<comment type="caution">
    <text evidence="2">The sequence shown here is derived from an EMBL/GenBank/DDBJ whole genome shotgun (WGS) entry which is preliminary data.</text>
</comment>
<dbReference type="GO" id="GO:0006508">
    <property type="term" value="P:proteolysis"/>
    <property type="evidence" value="ECO:0007669"/>
    <property type="project" value="InterPro"/>
</dbReference>
<dbReference type="Proteomes" id="UP000460435">
    <property type="component" value="Unassembled WGS sequence"/>
</dbReference>
<dbReference type="PANTHER" id="PTHR43056">
    <property type="entry name" value="PEPTIDASE S9 PROLYL OLIGOPEPTIDASE"/>
    <property type="match status" value="1"/>
</dbReference>
<dbReference type="InterPro" id="IPR050585">
    <property type="entry name" value="Xaa-Pro_dipeptidyl-ppase/CocE"/>
</dbReference>
<sequence>MSEVVPHGAWPSPIDAPTVTGIHGKPGWVSVADSHLWWVEPVPAEGGRVALVRGSVAGDSRRDVVLPAPWNVRSRVHEYGGRPYVVVPSGGVGPEVVFAEFSDQRLYRYRPGADAAPQPLTPAPARHAGYRYVEPIVGPGASEIWCIREEHTGPAPTDVTRAIVAVPLDGSAAADPAGVRVLVTDRHFLACPRRSPDGRQLSWIGWGHPAMPWDSTELRVATIGADGVVGPPGTVAGGPDEAVVQAEWELPDTLLYVSDPDGWWNLHRVQLNDAGRPVGDAVNLCRREEEFGGALWVLGMQWFQPLSDGRVAVVHGRSSTRLGVLDTATGDLTDVAGDHTEWAATLAGSGATVYGVAASHDRPYQVTAADVVGLQTLSHEPEALAPVDEALLPHPSARTFSGKDGREIHASVYPPRNEYVAAPDGELPPYVVFVHGGPTSRAPMVYDLEVAYFTSRGIGVVEVNYGGSTGHGRAYRNRLRESWGVVDVEDCAAVAQALVDDGLADPARLAIRGGSAGGWTTAAALAFTDVFRCGVIMFPILDLAGWRTGETHDFESQYLESLIGAWPATAQRYRDRSPSNHLDQIAVPFLLLQGLEDEICPPVQAERFVAAMAGRGIPHAYLTFEGEQHGFRQKETIVTALEAELSLYAQTFGFEPAGDVPRLQLTT</sequence>
<protein>
    <submittedName>
        <fullName evidence="2">Prolyl oligopeptidase family serine peptidase</fullName>
    </submittedName>
</protein>
<accession>A0A7K3M7L3</accession>
<dbReference type="InterPro" id="IPR029058">
    <property type="entry name" value="AB_hydrolase_fold"/>
</dbReference>
<proteinExistence type="predicted"/>
<name>A0A7K3M7L3_9ACTN</name>
<dbReference type="EMBL" id="WLZY01000007">
    <property type="protein sequence ID" value="NDL59313.1"/>
    <property type="molecule type" value="Genomic_DNA"/>
</dbReference>
<keyword evidence="3" id="KW-1185">Reference proteome</keyword>
<dbReference type="SUPFAM" id="SSF69322">
    <property type="entry name" value="Tricorn protease domain 2"/>
    <property type="match status" value="1"/>
</dbReference>
<organism evidence="2 3">
    <name type="scientific">Phytoactinopolyspora mesophila</name>
    <dbReference type="NCBI Taxonomy" id="2650750"/>
    <lineage>
        <taxon>Bacteria</taxon>
        <taxon>Bacillati</taxon>
        <taxon>Actinomycetota</taxon>
        <taxon>Actinomycetes</taxon>
        <taxon>Jiangellales</taxon>
        <taxon>Jiangellaceae</taxon>
        <taxon>Phytoactinopolyspora</taxon>
    </lineage>
</organism>
<feature type="domain" description="Peptidase S9 prolyl oligopeptidase catalytic" evidence="1">
    <location>
        <begin position="446"/>
        <end position="653"/>
    </location>
</feature>
<dbReference type="SUPFAM" id="SSF53474">
    <property type="entry name" value="alpha/beta-Hydrolases"/>
    <property type="match status" value="1"/>
</dbReference>
<dbReference type="Gene3D" id="3.40.50.1820">
    <property type="entry name" value="alpha/beta hydrolase"/>
    <property type="match status" value="1"/>
</dbReference>
<dbReference type="InterPro" id="IPR001375">
    <property type="entry name" value="Peptidase_S9_cat"/>
</dbReference>
<dbReference type="Pfam" id="PF00326">
    <property type="entry name" value="Peptidase_S9"/>
    <property type="match status" value="1"/>
</dbReference>
<evidence type="ECO:0000313" key="2">
    <source>
        <dbReference type="EMBL" id="NDL59313.1"/>
    </source>
</evidence>